<keyword evidence="2" id="KW-1185">Reference proteome</keyword>
<dbReference type="EMBL" id="OX458932">
    <property type="protein sequence ID" value="CAI9084593.1"/>
    <property type="molecule type" value="Genomic_DNA"/>
</dbReference>
<reference evidence="1" key="1">
    <citation type="submission" date="2023-03" db="EMBL/GenBank/DDBJ databases">
        <authorList>
            <person name="Cremers G."/>
            <person name="Picone N."/>
        </authorList>
    </citation>
    <scope>NUCLEOTIDE SEQUENCE</scope>
    <source>
        <strain evidence="1">Sample_alias</strain>
    </source>
</reference>
<accession>A0ABN8XED8</accession>
<name>A0ABN8XED8_9BACT</name>
<protein>
    <submittedName>
        <fullName evidence="1">Uncharacterized protein</fullName>
    </submittedName>
</protein>
<evidence type="ECO:0000313" key="1">
    <source>
        <dbReference type="EMBL" id="CAI9084593.1"/>
    </source>
</evidence>
<proteinExistence type="predicted"/>
<sequence length="43" mass="4888">MSNILNIFLDMRGHVGKVFIVRATSFSMDTGRKSQLSLHMNFS</sequence>
<organism evidence="1 2">
    <name type="scientific">Candidatus Methylacidiphilum fumarolicum</name>
    <dbReference type="NCBI Taxonomy" id="591154"/>
    <lineage>
        <taxon>Bacteria</taxon>
        <taxon>Pseudomonadati</taxon>
        <taxon>Verrucomicrobiota</taxon>
        <taxon>Methylacidiphilae</taxon>
        <taxon>Methylacidiphilales</taxon>
        <taxon>Methylacidiphilaceae</taxon>
        <taxon>Methylacidiphilum (ex Ratnadevi et al. 2023)</taxon>
    </lineage>
</organism>
<gene>
    <name evidence="1" type="ORF">MFUM_0189</name>
</gene>
<evidence type="ECO:0000313" key="2">
    <source>
        <dbReference type="Proteomes" id="UP001161497"/>
    </source>
</evidence>
<dbReference type="Proteomes" id="UP001161497">
    <property type="component" value="Chromosome"/>
</dbReference>